<name>A0A7H9B6X2_ZYGMR</name>
<dbReference type="PANTHER" id="PTHR13126:SF0">
    <property type="entry name" value="ATP SYNTHASE MITOCHONDRIAL F1 COMPLEX ASSEMBLY FACTOR 1"/>
    <property type="match status" value="1"/>
</dbReference>
<keyword evidence="3" id="KW-0809">Transit peptide</keyword>
<dbReference type="GeneID" id="59237448"/>
<evidence type="ECO:0000256" key="5">
    <source>
        <dbReference type="SAM" id="Coils"/>
    </source>
</evidence>
<dbReference type="GO" id="GO:0005739">
    <property type="term" value="C:mitochondrion"/>
    <property type="evidence" value="ECO:0007669"/>
    <property type="project" value="UniProtKB-SubCell"/>
</dbReference>
<keyword evidence="7" id="KW-1185">Reference proteome</keyword>
<dbReference type="PANTHER" id="PTHR13126">
    <property type="entry name" value="CHAPERONE ATP11"/>
    <property type="match status" value="1"/>
</dbReference>
<dbReference type="Pfam" id="PF06644">
    <property type="entry name" value="ATP11"/>
    <property type="match status" value="1"/>
</dbReference>
<feature type="coiled-coil region" evidence="5">
    <location>
        <begin position="64"/>
        <end position="114"/>
    </location>
</feature>
<accession>A0A7H9B6X2</accession>
<dbReference type="GO" id="GO:0033615">
    <property type="term" value="P:mitochondrial proton-transporting ATP synthase complex assembly"/>
    <property type="evidence" value="ECO:0007669"/>
    <property type="project" value="TreeGrafter"/>
</dbReference>
<proteinExistence type="inferred from homology"/>
<evidence type="ECO:0000256" key="2">
    <source>
        <dbReference type="ARBA" id="ARBA00009116"/>
    </source>
</evidence>
<dbReference type="InterPro" id="IPR010591">
    <property type="entry name" value="ATP11"/>
</dbReference>
<evidence type="ECO:0000256" key="3">
    <source>
        <dbReference type="ARBA" id="ARBA00022946"/>
    </source>
</evidence>
<dbReference type="OrthoDB" id="16535at2759"/>
<reference evidence="6 7" key="1">
    <citation type="submission" date="2020-07" db="EMBL/GenBank/DDBJ databases">
        <title>The yeast mating-type switching endonuclease HO is a domesticated member of an unorthodox homing genetic element family.</title>
        <authorList>
            <person name="Coughlan A.Y."/>
            <person name="Lombardi L."/>
            <person name="Braun-Galleani S."/>
            <person name="Martos A.R."/>
            <person name="Galeote V."/>
            <person name="Bigey F."/>
            <person name="Dequin S."/>
            <person name="Byrne K.P."/>
            <person name="Wolfe K.H."/>
        </authorList>
    </citation>
    <scope>NUCLEOTIDE SEQUENCE [LARGE SCALE GENOMIC DNA]</scope>
    <source>
        <strain evidence="6 7">NRRL Y-6702</strain>
    </source>
</reference>
<dbReference type="AlphaFoldDB" id="A0A7H9B6X2"/>
<dbReference type="Proteomes" id="UP000509704">
    <property type="component" value="Chromosome 6"/>
</dbReference>
<comment type="similarity">
    <text evidence="2">Belongs to the ATP11 family.</text>
</comment>
<comment type="subcellular location">
    <subcellularLocation>
        <location evidence="1">Mitochondrion</location>
    </subcellularLocation>
</comment>
<sequence>MGSLRQGILSFQLQLISRAVSKEKSALIGKTFKPAIYQQSCYSTDFKQKPYKEKLLTKAREKGFETVEELLEKSKEDLLRKKREFCKIDPLKELENYEQRMKMSENNAGLTKSKGPIDPNMSATPFKTFDSFLKLDKVKDLSKQEIEFLWRAKWVNKDNSLCAVVPLDVFNKMVTKVRENPVFVLPLPRVITGGNEAEGANKEQGVELHYVQWQFVGPNTTHCIITSLAEYKLHNEYSKPHTIFQFHSDLAKEKKCIFMNGQVEPDTNVSLQDAQLLLLNVQRFYGAMGEITPAARQRVQLLQDFTGGSSDFSVDKLISLSQSMEN</sequence>
<organism evidence="6 7">
    <name type="scientific">Zygotorulaspora mrakii</name>
    <name type="common">Zygosaccharomyces mrakii</name>
    <dbReference type="NCBI Taxonomy" id="42260"/>
    <lineage>
        <taxon>Eukaryota</taxon>
        <taxon>Fungi</taxon>
        <taxon>Dikarya</taxon>
        <taxon>Ascomycota</taxon>
        <taxon>Saccharomycotina</taxon>
        <taxon>Saccharomycetes</taxon>
        <taxon>Saccharomycetales</taxon>
        <taxon>Saccharomycetaceae</taxon>
        <taxon>Zygotorulaspora</taxon>
    </lineage>
</organism>
<evidence type="ECO:0000313" key="7">
    <source>
        <dbReference type="Proteomes" id="UP000509704"/>
    </source>
</evidence>
<dbReference type="EMBL" id="CP058609">
    <property type="protein sequence ID" value="QLG73689.1"/>
    <property type="molecule type" value="Genomic_DNA"/>
</dbReference>
<keyword evidence="5" id="KW-0175">Coiled coil</keyword>
<gene>
    <name evidence="6" type="ORF">HG535_0F02000</name>
</gene>
<dbReference type="KEGG" id="zmk:HG535_0F02000"/>
<evidence type="ECO:0000256" key="1">
    <source>
        <dbReference type="ARBA" id="ARBA00004173"/>
    </source>
</evidence>
<evidence type="ECO:0000313" key="6">
    <source>
        <dbReference type="EMBL" id="QLG73689.1"/>
    </source>
</evidence>
<protein>
    <submittedName>
        <fullName evidence="6">Uncharacterized protein</fullName>
    </submittedName>
</protein>
<evidence type="ECO:0000256" key="4">
    <source>
        <dbReference type="ARBA" id="ARBA00023128"/>
    </source>
</evidence>
<keyword evidence="4" id="KW-0496">Mitochondrion</keyword>
<dbReference type="RefSeq" id="XP_037145415.1">
    <property type="nucleotide sequence ID" value="XM_037289520.1"/>
</dbReference>